<dbReference type="EMBL" id="JAPQKI010000005">
    <property type="protein sequence ID" value="KAJ5098056.1"/>
    <property type="molecule type" value="Genomic_DNA"/>
</dbReference>
<keyword evidence="3" id="KW-1185">Reference proteome</keyword>
<evidence type="ECO:0000313" key="2">
    <source>
        <dbReference type="EMBL" id="KAJ5098056.1"/>
    </source>
</evidence>
<name>A0A9W9K9Z9_9EURO</name>
<reference evidence="2" key="2">
    <citation type="journal article" date="2023" name="IMA Fungus">
        <title>Comparative genomic study of the Penicillium genus elucidates a diverse pangenome and 15 lateral gene transfer events.</title>
        <authorList>
            <person name="Petersen C."/>
            <person name="Sorensen T."/>
            <person name="Nielsen M.R."/>
            <person name="Sondergaard T.E."/>
            <person name="Sorensen J.L."/>
            <person name="Fitzpatrick D.A."/>
            <person name="Frisvad J.C."/>
            <person name="Nielsen K.L."/>
        </authorList>
    </citation>
    <scope>NUCLEOTIDE SEQUENCE</scope>
    <source>
        <strain evidence="2">IBT 30761</strain>
    </source>
</reference>
<feature type="signal peptide" evidence="1">
    <location>
        <begin position="1"/>
        <end position="25"/>
    </location>
</feature>
<dbReference type="PANTHER" id="PTHR35340:SF6">
    <property type="entry name" value="ASST-DOMAIN-CONTAINING PROTEIN"/>
    <property type="match status" value="1"/>
</dbReference>
<evidence type="ECO:0000256" key="1">
    <source>
        <dbReference type="SAM" id="SignalP"/>
    </source>
</evidence>
<feature type="chain" id="PRO_5040758209" evidence="1">
    <location>
        <begin position="26"/>
        <end position="355"/>
    </location>
</feature>
<dbReference type="PANTHER" id="PTHR35340">
    <property type="entry name" value="PQQ ENZYME REPEAT PROTEIN-RELATED"/>
    <property type="match status" value="1"/>
</dbReference>
<dbReference type="Pfam" id="PF14269">
    <property type="entry name" value="Arylsulfotran_2"/>
    <property type="match status" value="1"/>
</dbReference>
<reference evidence="2" key="1">
    <citation type="submission" date="2022-11" db="EMBL/GenBank/DDBJ databases">
        <authorList>
            <person name="Petersen C."/>
        </authorList>
    </citation>
    <scope>NUCLEOTIDE SEQUENCE</scope>
    <source>
        <strain evidence="2">IBT 30761</strain>
    </source>
</reference>
<dbReference type="Proteomes" id="UP001149074">
    <property type="component" value="Unassembled WGS sequence"/>
</dbReference>
<keyword evidence="1" id="KW-0732">Signal</keyword>
<dbReference type="OrthoDB" id="5377172at2759"/>
<dbReference type="GeneID" id="81356530"/>
<dbReference type="RefSeq" id="XP_056473710.1">
    <property type="nucleotide sequence ID" value="XM_056617551.1"/>
</dbReference>
<evidence type="ECO:0000313" key="3">
    <source>
        <dbReference type="Proteomes" id="UP001149074"/>
    </source>
</evidence>
<dbReference type="InterPro" id="IPR053143">
    <property type="entry name" value="Arylsulfate_ST"/>
</dbReference>
<accession>A0A9W9K9Z9</accession>
<dbReference type="InterPro" id="IPR039535">
    <property type="entry name" value="ASST-like"/>
</dbReference>
<organism evidence="2 3">
    <name type="scientific">Penicillium argentinense</name>
    <dbReference type="NCBI Taxonomy" id="1131581"/>
    <lineage>
        <taxon>Eukaryota</taxon>
        <taxon>Fungi</taxon>
        <taxon>Dikarya</taxon>
        <taxon>Ascomycota</taxon>
        <taxon>Pezizomycotina</taxon>
        <taxon>Eurotiomycetes</taxon>
        <taxon>Eurotiomycetidae</taxon>
        <taxon>Eurotiales</taxon>
        <taxon>Aspergillaceae</taxon>
        <taxon>Penicillium</taxon>
    </lineage>
</organism>
<gene>
    <name evidence="2" type="ORF">N7532_005057</name>
</gene>
<comment type="caution">
    <text evidence="2">The sequence shown here is derived from an EMBL/GenBank/DDBJ whole genome shotgun (WGS) entry which is preliminary data.</text>
</comment>
<protein>
    <submittedName>
        <fullName evidence="2">Uncharacterized protein</fullName>
    </submittedName>
</protein>
<proteinExistence type="predicted"/>
<dbReference type="AlphaFoldDB" id="A0A9W9K9Z9"/>
<sequence length="355" mass="39308">MYSPGMWLLALIPVISVMFLSIAEAAWPVQSFKSSPFHPPVLEVSKTGQTEPGYIFGGPADIKSDTRPTIVADDGQLIWKGGLGQFPSKFCHVFDTGLSYLDLHEAVITPHGSVLVTAFNTTRGDLSVLGGSADGRLLDSLFYEIDIASKEILFRWSVLEHLDRTNSYIPLAAKGDSQESPWDFAHLNSVQMDGDRYIVTVHGFCSEYIIDRNGRAGTVGDFTLGPGAQFCWQHDARIESRTENTITLRMHNNDNAPWASGTAVTTGLLLDVDLDTKAVSVRRRIWDSQNAIYSPSQGSYQSPRNGHVLLGHGTIPQLEEYDEHGQVVMRARFGQDGVMMSYPMFRSPWIGRPRT</sequence>